<keyword evidence="4 5" id="KW-0697">Rotamase</keyword>
<keyword evidence="5 8" id="KW-0413">Isomerase</keyword>
<dbReference type="OrthoDB" id="14196at2"/>
<comment type="similarity">
    <text evidence="2">Belongs to the PpiC/parvulin rotamase family.</text>
</comment>
<dbReference type="PANTHER" id="PTHR47245:SF2">
    <property type="entry name" value="PEPTIDYL-PROLYL CIS-TRANS ISOMERASE HP_0175-RELATED"/>
    <property type="match status" value="1"/>
</dbReference>
<evidence type="ECO:0000313" key="9">
    <source>
        <dbReference type="Proteomes" id="UP000274556"/>
    </source>
</evidence>
<keyword evidence="9" id="KW-1185">Reference proteome</keyword>
<evidence type="ECO:0000256" key="1">
    <source>
        <dbReference type="ARBA" id="ARBA00000971"/>
    </source>
</evidence>
<dbReference type="PROSITE" id="PS50198">
    <property type="entry name" value="PPIC_PPIASE_2"/>
    <property type="match status" value="1"/>
</dbReference>
<feature type="signal peptide" evidence="6">
    <location>
        <begin position="1"/>
        <end position="21"/>
    </location>
</feature>
<feature type="chain" id="PRO_5019740350" description="peptidylprolyl isomerase" evidence="6">
    <location>
        <begin position="22"/>
        <end position="293"/>
    </location>
</feature>
<organism evidence="8 9">
    <name type="scientific">Thiocapsa rosea</name>
    <dbReference type="NCBI Taxonomy" id="69360"/>
    <lineage>
        <taxon>Bacteria</taxon>
        <taxon>Pseudomonadati</taxon>
        <taxon>Pseudomonadota</taxon>
        <taxon>Gammaproteobacteria</taxon>
        <taxon>Chromatiales</taxon>
        <taxon>Chromatiaceae</taxon>
        <taxon>Thiocapsa</taxon>
    </lineage>
</organism>
<comment type="catalytic activity">
    <reaction evidence="1">
        <text>[protein]-peptidylproline (omega=180) = [protein]-peptidylproline (omega=0)</text>
        <dbReference type="Rhea" id="RHEA:16237"/>
        <dbReference type="Rhea" id="RHEA-COMP:10747"/>
        <dbReference type="Rhea" id="RHEA-COMP:10748"/>
        <dbReference type="ChEBI" id="CHEBI:83833"/>
        <dbReference type="ChEBI" id="CHEBI:83834"/>
        <dbReference type="EC" id="5.2.1.8"/>
    </reaction>
</comment>
<accession>A0A495V9T8</accession>
<dbReference type="InterPro" id="IPR027304">
    <property type="entry name" value="Trigger_fact/SurA_dom_sf"/>
</dbReference>
<dbReference type="PANTHER" id="PTHR47245">
    <property type="entry name" value="PEPTIDYLPROLYL ISOMERASE"/>
    <property type="match status" value="1"/>
</dbReference>
<evidence type="ECO:0000256" key="5">
    <source>
        <dbReference type="PROSITE-ProRule" id="PRU00278"/>
    </source>
</evidence>
<reference evidence="8 9" key="1">
    <citation type="submission" date="2018-10" db="EMBL/GenBank/DDBJ databases">
        <title>Genomic Encyclopedia of Archaeal and Bacterial Type Strains, Phase II (KMG-II): from individual species to whole genera.</title>
        <authorList>
            <person name="Goeker M."/>
        </authorList>
    </citation>
    <scope>NUCLEOTIDE SEQUENCE [LARGE SCALE GENOMIC DNA]</scope>
    <source>
        <strain evidence="8 9">DSM 235</strain>
    </source>
</reference>
<dbReference type="Pfam" id="PF13145">
    <property type="entry name" value="Rotamase_2"/>
    <property type="match status" value="1"/>
</dbReference>
<comment type="caution">
    <text evidence="8">The sequence shown here is derived from an EMBL/GenBank/DDBJ whole genome shotgun (WGS) entry which is preliminary data.</text>
</comment>
<gene>
    <name evidence="8" type="ORF">BDD21_2554</name>
</gene>
<evidence type="ECO:0000256" key="2">
    <source>
        <dbReference type="ARBA" id="ARBA00007656"/>
    </source>
</evidence>
<dbReference type="EMBL" id="RBXL01000001">
    <property type="protein sequence ID" value="RKT45137.1"/>
    <property type="molecule type" value="Genomic_DNA"/>
</dbReference>
<dbReference type="Proteomes" id="UP000274556">
    <property type="component" value="Unassembled WGS sequence"/>
</dbReference>
<evidence type="ECO:0000256" key="4">
    <source>
        <dbReference type="ARBA" id="ARBA00023110"/>
    </source>
</evidence>
<feature type="domain" description="PpiC" evidence="7">
    <location>
        <begin position="143"/>
        <end position="233"/>
    </location>
</feature>
<proteinExistence type="inferred from homology"/>
<sequence>MKTTRIPLLLCALLAAGVAVAQDAKDAEVQPQGDDVLIATVNGTPYGLELFRLFFLERLQQSQGQNSPELQEQAFNDFMSLVVASQEAARRNLEKDPDVGVAIELQRMKILSNAALASMAEEIEPTEDELKKAYDEIKASASQTEYKARHILVKDEEEAKKMIEELEGGADFGDLAREHSLGPTGKNGGELEWFDANQMVAPFSEAVAAMEVGTYTKTPVQTQFGWHVIELQDSRKAEPPSFEDAKQQLTALLKRQQLSAKLAEMRDGAMVELNEEVVKLKPTDESAAEGAAE</sequence>
<evidence type="ECO:0000256" key="6">
    <source>
        <dbReference type="SAM" id="SignalP"/>
    </source>
</evidence>
<dbReference type="SUPFAM" id="SSF109998">
    <property type="entry name" value="Triger factor/SurA peptide-binding domain-like"/>
    <property type="match status" value="1"/>
</dbReference>
<dbReference type="SUPFAM" id="SSF54534">
    <property type="entry name" value="FKBP-like"/>
    <property type="match status" value="1"/>
</dbReference>
<dbReference type="InterPro" id="IPR000297">
    <property type="entry name" value="PPIase_PpiC"/>
</dbReference>
<name>A0A495V9T8_9GAMM</name>
<dbReference type="InterPro" id="IPR046357">
    <property type="entry name" value="PPIase_dom_sf"/>
</dbReference>
<evidence type="ECO:0000256" key="3">
    <source>
        <dbReference type="ARBA" id="ARBA00013194"/>
    </source>
</evidence>
<dbReference type="GO" id="GO:0003755">
    <property type="term" value="F:peptidyl-prolyl cis-trans isomerase activity"/>
    <property type="evidence" value="ECO:0007669"/>
    <property type="project" value="UniProtKB-KW"/>
</dbReference>
<keyword evidence="6" id="KW-0732">Signal</keyword>
<protein>
    <recommendedName>
        <fullName evidence="3">peptidylprolyl isomerase</fullName>
        <ecNumber evidence="3">5.2.1.8</ecNumber>
    </recommendedName>
</protein>
<dbReference type="Gene3D" id="3.10.50.40">
    <property type="match status" value="1"/>
</dbReference>
<dbReference type="RefSeq" id="WP_120799903.1">
    <property type="nucleotide sequence ID" value="NZ_RBXL01000001.1"/>
</dbReference>
<dbReference type="InterPro" id="IPR050245">
    <property type="entry name" value="PrsA_foldase"/>
</dbReference>
<dbReference type="AlphaFoldDB" id="A0A495V9T8"/>
<dbReference type="EC" id="5.2.1.8" evidence="3"/>
<evidence type="ECO:0000259" key="7">
    <source>
        <dbReference type="PROSITE" id="PS50198"/>
    </source>
</evidence>
<evidence type="ECO:0000313" key="8">
    <source>
        <dbReference type="EMBL" id="RKT45137.1"/>
    </source>
</evidence>